<feature type="transmembrane region" description="Helical" evidence="6">
    <location>
        <begin position="119"/>
        <end position="139"/>
    </location>
</feature>
<dbReference type="HOGENOM" id="CLU_001265_0_5_1"/>
<evidence type="ECO:0000256" key="5">
    <source>
        <dbReference type="ARBA" id="ARBA00023136"/>
    </source>
</evidence>
<keyword evidence="4 6" id="KW-1133">Transmembrane helix</keyword>
<feature type="transmembrane region" description="Helical" evidence="6">
    <location>
        <begin position="215"/>
        <end position="235"/>
    </location>
</feature>
<dbReference type="SUPFAM" id="SSF103473">
    <property type="entry name" value="MFS general substrate transporter"/>
    <property type="match status" value="1"/>
</dbReference>
<dbReference type="RefSeq" id="XP_007392199.1">
    <property type="nucleotide sequence ID" value="XM_007392137.1"/>
</dbReference>
<dbReference type="Proteomes" id="UP000008370">
    <property type="component" value="Unassembled WGS sequence"/>
</dbReference>
<protein>
    <recommendedName>
        <fullName evidence="7">Major facilitator superfamily (MFS) profile domain-containing protein</fullName>
    </recommendedName>
</protein>
<dbReference type="InterPro" id="IPR011701">
    <property type="entry name" value="MFS"/>
</dbReference>
<dbReference type="PANTHER" id="PTHR43791:SF36">
    <property type="entry name" value="TRANSPORTER, PUTATIVE (AFU_ORTHOLOGUE AFUA_6G08340)-RELATED"/>
    <property type="match status" value="1"/>
</dbReference>
<reference evidence="8 9" key="1">
    <citation type="journal article" date="2012" name="BMC Genomics">
        <title>Comparative genomics of the white-rot fungi, Phanerochaete carnosa and P. chrysosporium, to elucidate the genetic basis of the distinct wood types they colonize.</title>
        <authorList>
            <person name="Suzuki H."/>
            <person name="MacDonald J."/>
            <person name="Syed K."/>
            <person name="Salamov A."/>
            <person name="Hori C."/>
            <person name="Aerts A."/>
            <person name="Henrissat B."/>
            <person name="Wiebenga A."/>
            <person name="vanKuyk P.A."/>
            <person name="Barry K."/>
            <person name="Lindquist E."/>
            <person name="LaButti K."/>
            <person name="Lapidus A."/>
            <person name="Lucas S."/>
            <person name="Coutinho P."/>
            <person name="Gong Y."/>
            <person name="Samejima M."/>
            <person name="Mahadevan R."/>
            <person name="Abou-Zaid M."/>
            <person name="de Vries R.P."/>
            <person name="Igarashi K."/>
            <person name="Yadav J.S."/>
            <person name="Grigoriev I.V."/>
            <person name="Master E.R."/>
        </authorList>
    </citation>
    <scope>NUCLEOTIDE SEQUENCE [LARGE SCALE GENOMIC DNA]</scope>
    <source>
        <strain evidence="8 9">HHB-10118-sp</strain>
    </source>
</reference>
<evidence type="ECO:0000313" key="9">
    <source>
        <dbReference type="Proteomes" id="UP000008370"/>
    </source>
</evidence>
<evidence type="ECO:0000259" key="7">
    <source>
        <dbReference type="PROSITE" id="PS50850"/>
    </source>
</evidence>
<dbReference type="EMBL" id="JH930469">
    <property type="protein sequence ID" value="EKM59641.1"/>
    <property type="molecule type" value="Genomic_DNA"/>
</dbReference>
<keyword evidence="3 6" id="KW-0812">Transmembrane</keyword>
<dbReference type="AlphaFoldDB" id="K5V9V5"/>
<dbReference type="Pfam" id="PF07690">
    <property type="entry name" value="MFS_1"/>
    <property type="match status" value="1"/>
</dbReference>
<evidence type="ECO:0000313" key="8">
    <source>
        <dbReference type="EMBL" id="EKM59641.1"/>
    </source>
</evidence>
<organism evidence="8 9">
    <name type="scientific">Phanerochaete carnosa (strain HHB-10118-sp)</name>
    <name type="common">White-rot fungus</name>
    <name type="synonym">Peniophora carnosa</name>
    <dbReference type="NCBI Taxonomy" id="650164"/>
    <lineage>
        <taxon>Eukaryota</taxon>
        <taxon>Fungi</taxon>
        <taxon>Dikarya</taxon>
        <taxon>Basidiomycota</taxon>
        <taxon>Agaricomycotina</taxon>
        <taxon>Agaricomycetes</taxon>
        <taxon>Polyporales</taxon>
        <taxon>Phanerochaetaceae</taxon>
        <taxon>Phanerochaete</taxon>
    </lineage>
</organism>
<name>K5V9V5_PHACS</name>
<dbReference type="GO" id="GO:0022857">
    <property type="term" value="F:transmembrane transporter activity"/>
    <property type="evidence" value="ECO:0007669"/>
    <property type="project" value="InterPro"/>
</dbReference>
<evidence type="ECO:0000256" key="2">
    <source>
        <dbReference type="ARBA" id="ARBA00022448"/>
    </source>
</evidence>
<dbReference type="PROSITE" id="PS50850">
    <property type="entry name" value="MFS"/>
    <property type="match status" value="1"/>
</dbReference>
<dbReference type="KEGG" id="pco:PHACADRAFT_192018"/>
<feature type="transmembrane region" description="Helical" evidence="6">
    <location>
        <begin position="184"/>
        <end position="203"/>
    </location>
</feature>
<feature type="transmembrane region" description="Helical" evidence="6">
    <location>
        <begin position="92"/>
        <end position="112"/>
    </location>
</feature>
<evidence type="ECO:0000256" key="3">
    <source>
        <dbReference type="ARBA" id="ARBA00022692"/>
    </source>
</evidence>
<feature type="transmembrane region" description="Helical" evidence="6">
    <location>
        <begin position="443"/>
        <end position="462"/>
    </location>
</feature>
<feature type="transmembrane region" description="Helical" evidence="6">
    <location>
        <begin position="409"/>
        <end position="431"/>
    </location>
</feature>
<dbReference type="OrthoDB" id="6730379at2759"/>
<feature type="transmembrane region" description="Helical" evidence="6">
    <location>
        <begin position="347"/>
        <end position="367"/>
    </location>
</feature>
<gene>
    <name evidence="8" type="ORF">PHACADRAFT_192018</name>
</gene>
<proteinExistence type="predicted"/>
<dbReference type="InterPro" id="IPR036259">
    <property type="entry name" value="MFS_trans_sf"/>
</dbReference>
<comment type="subcellular location">
    <subcellularLocation>
        <location evidence="1">Membrane</location>
        <topology evidence="1">Multi-pass membrane protein</topology>
    </subcellularLocation>
</comment>
<feature type="transmembrane region" description="Helical" evidence="6">
    <location>
        <begin position="320"/>
        <end position="340"/>
    </location>
</feature>
<dbReference type="GO" id="GO:0016020">
    <property type="term" value="C:membrane"/>
    <property type="evidence" value="ECO:0007669"/>
    <property type="project" value="UniProtKB-SubCell"/>
</dbReference>
<dbReference type="InParanoid" id="K5V9V5"/>
<dbReference type="InterPro" id="IPR020846">
    <property type="entry name" value="MFS_dom"/>
</dbReference>
<evidence type="ECO:0000256" key="6">
    <source>
        <dbReference type="SAM" id="Phobius"/>
    </source>
</evidence>
<dbReference type="GeneID" id="18910797"/>
<dbReference type="FunCoup" id="K5V9V5">
    <property type="interactions" value="70"/>
</dbReference>
<feature type="domain" description="Major facilitator superfamily (MFS) profile" evidence="7">
    <location>
        <begin position="1"/>
        <end position="466"/>
    </location>
</feature>
<feature type="transmembrane region" description="Helical" evidence="6">
    <location>
        <begin position="379"/>
        <end position="397"/>
    </location>
</feature>
<feature type="transmembrane region" description="Helical" evidence="6">
    <location>
        <begin position="286"/>
        <end position="308"/>
    </location>
</feature>
<keyword evidence="9" id="KW-1185">Reference proteome</keyword>
<keyword evidence="5 6" id="KW-0472">Membrane</keyword>
<evidence type="ECO:0000256" key="1">
    <source>
        <dbReference type="ARBA" id="ARBA00004141"/>
    </source>
</evidence>
<dbReference type="PANTHER" id="PTHR43791">
    <property type="entry name" value="PERMEASE-RELATED"/>
    <property type="match status" value="1"/>
</dbReference>
<sequence length="512" mass="57283">MEKRNDITIDDAEKAVGRSTSSLDLDDKDEALRLVGLERAESFTEEQYRKVRWKLDMVIPPLCQAVYCSQYLDKNVLNYASIMGLPITGQHYNLIALAFYLGFLIWVFPTMYISQRLRLGKYLGVNVVLWGIIMMLHAVPKSFGPFFVLRLLLGMLESCVAPILILIISMFYTKNEQAQRISWFYLMNGVSGIFGGFVAYGISFDINAKIAPYKIMYLLTGGLAVMVGIAVVLWMPDSPLHALFLSRKERVIAVERIRDDQGGTENKTIKKHQVIEAFSDIRSWMIVLLTIMTAIPNGSLSSFGNIIIKSFGYTSQQALILSAPIGAVGIISALLCGWYSDRASERMLPIVLGLIPTIVGSGMLVGLKSTPENKGALLFADYIVTFFGSSLAIVYAYNASNTSGHTKKVTVNAMTLAAFCIGNIIGSETFLPKDAPNYIPGKTAILILLILSLALCFVIRWVNRHLNGKKRKYIQELKERNNWTDGDILKERQRHAFLDMTDHENPYFVYTS</sequence>
<feature type="transmembrane region" description="Helical" evidence="6">
    <location>
        <begin position="151"/>
        <end position="172"/>
    </location>
</feature>
<accession>K5V9V5</accession>
<evidence type="ECO:0000256" key="4">
    <source>
        <dbReference type="ARBA" id="ARBA00022989"/>
    </source>
</evidence>
<dbReference type="Gene3D" id="1.20.1250.20">
    <property type="entry name" value="MFS general substrate transporter like domains"/>
    <property type="match status" value="2"/>
</dbReference>
<keyword evidence="2" id="KW-0813">Transport</keyword>